<proteinExistence type="predicted"/>
<reference evidence="1" key="1">
    <citation type="submission" date="2021-10" db="EMBL/GenBank/DDBJ databases">
        <title>Tropical sea cucumber genome reveals ecological adaptation and Cuvierian tubules defense mechanism.</title>
        <authorList>
            <person name="Chen T."/>
        </authorList>
    </citation>
    <scope>NUCLEOTIDE SEQUENCE</scope>
    <source>
        <strain evidence="1">Nanhai2018</strain>
        <tissue evidence="1">Muscle</tissue>
    </source>
</reference>
<accession>A0A9Q1HHB8</accession>
<evidence type="ECO:0000313" key="1">
    <source>
        <dbReference type="EMBL" id="KAJ8046589.1"/>
    </source>
</evidence>
<dbReference type="Proteomes" id="UP001152320">
    <property type="component" value="Chromosome 2"/>
</dbReference>
<sequence length="86" mass="9925">MGFQNIVNFCTYPQSISILDAVYIRGDCYYAKKLYPISTSDHNSVLVIPKYTKKKRESGLKQKRKLEGDLSVESIRQMRSMIQSTD</sequence>
<name>A0A9Q1HHB8_HOLLE</name>
<keyword evidence="2" id="KW-1185">Reference proteome</keyword>
<dbReference type="OrthoDB" id="8964826at2759"/>
<dbReference type="EMBL" id="JAIZAY010000002">
    <property type="protein sequence ID" value="KAJ8046589.1"/>
    <property type="molecule type" value="Genomic_DNA"/>
</dbReference>
<evidence type="ECO:0000313" key="2">
    <source>
        <dbReference type="Proteomes" id="UP001152320"/>
    </source>
</evidence>
<organism evidence="1 2">
    <name type="scientific">Holothuria leucospilota</name>
    <name type="common">Black long sea cucumber</name>
    <name type="synonym">Mertensiothuria leucospilota</name>
    <dbReference type="NCBI Taxonomy" id="206669"/>
    <lineage>
        <taxon>Eukaryota</taxon>
        <taxon>Metazoa</taxon>
        <taxon>Echinodermata</taxon>
        <taxon>Eleutherozoa</taxon>
        <taxon>Echinozoa</taxon>
        <taxon>Holothuroidea</taxon>
        <taxon>Aspidochirotacea</taxon>
        <taxon>Aspidochirotida</taxon>
        <taxon>Holothuriidae</taxon>
        <taxon>Holothuria</taxon>
    </lineage>
</organism>
<gene>
    <name evidence="1" type="ORF">HOLleu_05314</name>
</gene>
<dbReference type="AlphaFoldDB" id="A0A9Q1HHB8"/>
<protein>
    <submittedName>
        <fullName evidence="1">Uncharacterized protein</fullName>
    </submittedName>
</protein>
<comment type="caution">
    <text evidence="1">The sequence shown here is derived from an EMBL/GenBank/DDBJ whole genome shotgun (WGS) entry which is preliminary data.</text>
</comment>